<feature type="transmembrane region" description="Helical" evidence="8">
    <location>
        <begin position="367"/>
        <end position="386"/>
    </location>
</feature>
<sequence>MSTTDHQQQQKYTHPSYPNYGIFSSQPPPSYTGTEEYSHGFSQPQTPIMPMPMPQIFSAHTPPSPPSTNTVDDSKYFPRPKYQDLWAAILFLLHFAAYIVISIIALANFGKLQRSPDKNPAQKATLNWSIIWLLLFNAGVGFFFSLTYLSMAEKFPRQFITATFIISIGFYWAITIYFFVAEYLGPAILFLFFSGFYTFLYLAWRPLIPLSAALLETVVSITKRYKATILVAFGGLLLQFLYQAWWIFTITAAYQYWYPPACSKNPQSTQCDKKKINSIAVFLIFSFYWTSQVIQVLVHVTLSGVFAAYYFLEGTPQGMPRSPTLESLKRATTTSFGSVCLGSLIVALLQTIRALLRAAAQESDNPFGQFCALCAECIVAYIDALLQFFNFYAYTQVAIYGKSYVHAAKDTWTLIKERGVELIANDILVGNVLVMGSILIGMITALLGYLFTIVFQPDFNHGGTFTPLIVFLAFIMGFQMMNVLSSVIHSGVATTFVALAEDPAALYRTKPALFEMIRQAYPNIALWEHLR</sequence>
<organism evidence="10 11">
    <name type="scientific">Ambispora leptoticha</name>
    <dbReference type="NCBI Taxonomy" id="144679"/>
    <lineage>
        <taxon>Eukaryota</taxon>
        <taxon>Fungi</taxon>
        <taxon>Fungi incertae sedis</taxon>
        <taxon>Mucoromycota</taxon>
        <taxon>Glomeromycotina</taxon>
        <taxon>Glomeromycetes</taxon>
        <taxon>Archaeosporales</taxon>
        <taxon>Ambisporaceae</taxon>
        <taxon>Ambispora</taxon>
    </lineage>
</organism>
<dbReference type="OrthoDB" id="44736at2759"/>
<keyword evidence="11" id="KW-1185">Reference proteome</keyword>
<proteinExistence type="inferred from homology"/>
<evidence type="ECO:0000256" key="5">
    <source>
        <dbReference type="ARBA" id="ARBA00022692"/>
    </source>
</evidence>
<name>A0A9N9F8Y6_9GLOM</name>
<feature type="compositionally biased region" description="Polar residues" evidence="9">
    <location>
        <begin position="1"/>
        <end position="13"/>
    </location>
</feature>
<feature type="transmembrane region" description="Helical" evidence="8">
    <location>
        <begin position="161"/>
        <end position="180"/>
    </location>
</feature>
<gene>
    <name evidence="10" type="ORF">ALEPTO_LOCUS4304</name>
</gene>
<feature type="transmembrane region" description="Helical" evidence="8">
    <location>
        <begin position="85"/>
        <end position="109"/>
    </location>
</feature>
<dbReference type="PANTHER" id="PTHR12385:SF4">
    <property type="entry name" value="PROTEIN PNS1"/>
    <property type="match status" value="1"/>
</dbReference>
<protein>
    <recommendedName>
        <fullName evidence="4 8">Protein PNS1</fullName>
    </recommendedName>
</protein>
<evidence type="ECO:0000256" key="2">
    <source>
        <dbReference type="ARBA" id="ARBA00004141"/>
    </source>
</evidence>
<evidence type="ECO:0000256" key="6">
    <source>
        <dbReference type="ARBA" id="ARBA00022989"/>
    </source>
</evidence>
<evidence type="ECO:0000313" key="11">
    <source>
        <dbReference type="Proteomes" id="UP000789508"/>
    </source>
</evidence>
<evidence type="ECO:0000313" key="10">
    <source>
        <dbReference type="EMBL" id="CAG8517758.1"/>
    </source>
</evidence>
<accession>A0A9N9F8Y6</accession>
<keyword evidence="5 8" id="KW-0812">Transmembrane</keyword>
<dbReference type="EMBL" id="CAJVPS010000971">
    <property type="protein sequence ID" value="CAG8517758.1"/>
    <property type="molecule type" value="Genomic_DNA"/>
</dbReference>
<evidence type="ECO:0000256" key="8">
    <source>
        <dbReference type="RuleBase" id="RU368066"/>
    </source>
</evidence>
<evidence type="ECO:0000256" key="7">
    <source>
        <dbReference type="ARBA" id="ARBA00023136"/>
    </source>
</evidence>
<comment type="function">
    <text evidence="1 8">Probably involved in transport through the plasma membrane.</text>
</comment>
<feature type="transmembrane region" description="Helical" evidence="8">
    <location>
        <begin position="464"/>
        <end position="484"/>
    </location>
</feature>
<comment type="caution">
    <text evidence="10">The sequence shown here is derived from an EMBL/GenBank/DDBJ whole genome shotgun (WGS) entry which is preliminary data.</text>
</comment>
<comment type="similarity">
    <text evidence="3 8">Belongs to the CTL (choline transporter-like) family.</text>
</comment>
<dbReference type="AlphaFoldDB" id="A0A9N9F8Y6"/>
<dbReference type="PANTHER" id="PTHR12385">
    <property type="entry name" value="CHOLINE TRANSPORTER-LIKE (SLC FAMILY 44)"/>
    <property type="match status" value="1"/>
</dbReference>
<dbReference type="InterPro" id="IPR007603">
    <property type="entry name" value="Choline_transptr-like"/>
</dbReference>
<evidence type="ECO:0000256" key="1">
    <source>
        <dbReference type="ARBA" id="ARBA00002957"/>
    </source>
</evidence>
<feature type="transmembrane region" description="Helical" evidence="8">
    <location>
        <begin position="186"/>
        <end position="204"/>
    </location>
</feature>
<feature type="transmembrane region" description="Helical" evidence="8">
    <location>
        <begin position="225"/>
        <end position="248"/>
    </location>
</feature>
<evidence type="ECO:0000256" key="9">
    <source>
        <dbReference type="SAM" id="MobiDB-lite"/>
    </source>
</evidence>
<feature type="transmembrane region" description="Helical" evidence="8">
    <location>
        <begin position="428"/>
        <end position="452"/>
    </location>
</feature>
<dbReference type="GO" id="GO:0022857">
    <property type="term" value="F:transmembrane transporter activity"/>
    <property type="evidence" value="ECO:0007669"/>
    <property type="project" value="UniProtKB-UniRule"/>
</dbReference>
<feature type="transmembrane region" description="Helical" evidence="8">
    <location>
        <begin position="129"/>
        <end position="149"/>
    </location>
</feature>
<feature type="region of interest" description="Disordered" evidence="9">
    <location>
        <begin position="1"/>
        <end position="72"/>
    </location>
</feature>
<evidence type="ECO:0000256" key="4">
    <source>
        <dbReference type="ARBA" id="ARBA00015388"/>
    </source>
</evidence>
<dbReference type="Proteomes" id="UP000789508">
    <property type="component" value="Unassembled WGS sequence"/>
</dbReference>
<keyword evidence="7 8" id="KW-0472">Membrane</keyword>
<feature type="transmembrane region" description="Helical" evidence="8">
    <location>
        <begin position="333"/>
        <end position="355"/>
    </location>
</feature>
<dbReference type="GO" id="GO:0005886">
    <property type="term" value="C:plasma membrane"/>
    <property type="evidence" value="ECO:0007669"/>
    <property type="project" value="UniProtKB-SubCell"/>
</dbReference>
<keyword evidence="6 8" id="KW-1133">Transmembrane helix</keyword>
<evidence type="ECO:0000256" key="3">
    <source>
        <dbReference type="ARBA" id="ARBA00007168"/>
    </source>
</evidence>
<reference evidence="10" key="1">
    <citation type="submission" date="2021-06" db="EMBL/GenBank/DDBJ databases">
        <authorList>
            <person name="Kallberg Y."/>
            <person name="Tangrot J."/>
            <person name="Rosling A."/>
        </authorList>
    </citation>
    <scope>NUCLEOTIDE SEQUENCE</scope>
    <source>
        <strain evidence="10">FL130A</strain>
    </source>
</reference>
<feature type="transmembrane region" description="Helical" evidence="8">
    <location>
        <begin position="293"/>
        <end position="312"/>
    </location>
</feature>
<dbReference type="Pfam" id="PF04515">
    <property type="entry name" value="Choline_transpo"/>
    <property type="match status" value="1"/>
</dbReference>
<comment type="subcellular location">
    <subcellularLocation>
        <location evidence="8">Cell membrane</location>
        <topology evidence="8">Multi-pass membrane protein</topology>
    </subcellularLocation>
    <subcellularLocation>
        <location evidence="2">Membrane</location>
        <topology evidence="2">Multi-pass membrane protein</topology>
    </subcellularLocation>
</comment>